<dbReference type="EMBL" id="CAJRGZ010000015">
    <property type="protein sequence ID" value="CAG5140695.1"/>
    <property type="molecule type" value="Genomic_DNA"/>
</dbReference>
<feature type="compositionally biased region" description="Polar residues" evidence="1">
    <location>
        <begin position="117"/>
        <end position="135"/>
    </location>
</feature>
<dbReference type="OrthoDB" id="8922241at2759"/>
<protein>
    <submittedName>
        <fullName evidence="3">Uncharacterized protein</fullName>
    </submittedName>
</protein>
<feature type="compositionally biased region" description="Polar residues" evidence="1">
    <location>
        <begin position="393"/>
        <end position="421"/>
    </location>
</feature>
<dbReference type="RefSeq" id="XP_043164294.1">
    <property type="nucleotide sequence ID" value="XM_043308359.1"/>
</dbReference>
<dbReference type="Proteomes" id="UP000676310">
    <property type="component" value="Unassembled WGS sequence"/>
</dbReference>
<feature type="compositionally biased region" description="Polar residues" evidence="1">
    <location>
        <begin position="440"/>
        <end position="464"/>
    </location>
</feature>
<evidence type="ECO:0000256" key="2">
    <source>
        <dbReference type="SAM" id="Phobius"/>
    </source>
</evidence>
<keyword evidence="2" id="KW-1133">Transmembrane helix</keyword>
<gene>
    <name evidence="3" type="ORF">ALTATR162_LOCUS765</name>
</gene>
<evidence type="ECO:0000256" key="1">
    <source>
        <dbReference type="SAM" id="MobiDB-lite"/>
    </source>
</evidence>
<proteinExistence type="predicted"/>
<feature type="compositionally biased region" description="Low complexity" evidence="1">
    <location>
        <begin position="424"/>
        <end position="437"/>
    </location>
</feature>
<feature type="region of interest" description="Disordered" evidence="1">
    <location>
        <begin position="115"/>
        <end position="139"/>
    </location>
</feature>
<accession>A0A8J2HSK6</accession>
<feature type="region of interest" description="Disordered" evidence="1">
    <location>
        <begin position="331"/>
        <end position="466"/>
    </location>
</feature>
<feature type="compositionally biased region" description="Polar residues" evidence="1">
    <location>
        <begin position="374"/>
        <end position="385"/>
    </location>
</feature>
<evidence type="ECO:0000313" key="3">
    <source>
        <dbReference type="EMBL" id="CAG5140695.1"/>
    </source>
</evidence>
<feature type="transmembrane region" description="Helical" evidence="2">
    <location>
        <begin position="37"/>
        <end position="60"/>
    </location>
</feature>
<dbReference type="GeneID" id="67019673"/>
<evidence type="ECO:0000313" key="4">
    <source>
        <dbReference type="Proteomes" id="UP000676310"/>
    </source>
</evidence>
<keyword evidence="2" id="KW-0812">Transmembrane</keyword>
<dbReference type="AlphaFoldDB" id="A0A8J2HSK6"/>
<keyword evidence="4" id="KW-1185">Reference proteome</keyword>
<organism evidence="3 4">
    <name type="scientific">Alternaria atra</name>
    <dbReference type="NCBI Taxonomy" id="119953"/>
    <lineage>
        <taxon>Eukaryota</taxon>
        <taxon>Fungi</taxon>
        <taxon>Dikarya</taxon>
        <taxon>Ascomycota</taxon>
        <taxon>Pezizomycotina</taxon>
        <taxon>Dothideomycetes</taxon>
        <taxon>Pleosporomycetidae</taxon>
        <taxon>Pleosporales</taxon>
        <taxon>Pleosporineae</taxon>
        <taxon>Pleosporaceae</taxon>
        <taxon>Alternaria</taxon>
        <taxon>Alternaria sect. Ulocladioides</taxon>
    </lineage>
</organism>
<sequence length="476" mass="51995">MPFYSKMAPIVFAVRSAVLHAAPSRNRRASSAANDPSVLIGITVSIVCVVVAIGTFCWLLRRRRRARKDPQLEKPPKIDTTYAGTEVKYWKLAGLPELPGESAIRTEAPGVVLPRYSESSHPTSYRATKTTTARSDSSKEKECSKLEQVSCYNKRSLLEVPLTPIAELWTPPTIAISDNQETIPVPNLRTAFVSPFAVENHPNPVYYSPLAGPSKILDVAPPVQTPFLDLDLDLDLQQLDDYIPFSLELDSPEMETFPRTTCSITDDLHQREQTSSSNGVFADIEQGKASWPLSDDLAQDHAYPEEQMQIDHSESSPEHRQMAVDVVTSISPTTRPVGQSRAFTPASAPNLTPRKRVAGFDLRPLETDNAKTRPFNNQNGINNDGSKQRRPNQRTLMPKSSSPRNVKATASLQSSKSTPDSARTDSSFASTATHAASPGSAITTPSIGTESPANSFSPSDSNLTCRDCGKTFQTLG</sequence>
<reference evidence="3" key="1">
    <citation type="submission" date="2021-05" db="EMBL/GenBank/DDBJ databases">
        <authorList>
            <person name="Stam R."/>
        </authorList>
    </citation>
    <scope>NUCLEOTIDE SEQUENCE</scope>
    <source>
        <strain evidence="3">CS162</strain>
    </source>
</reference>
<keyword evidence="2" id="KW-0472">Membrane</keyword>
<comment type="caution">
    <text evidence="3">The sequence shown here is derived from an EMBL/GenBank/DDBJ whole genome shotgun (WGS) entry which is preliminary data.</text>
</comment>
<name>A0A8J2HSK6_9PLEO</name>